<gene>
    <name evidence="1" type="ORF">BDV38DRAFT_278055</name>
</gene>
<proteinExistence type="predicted"/>
<name>A0A5N6T8A1_ASPPS</name>
<reference evidence="1 2" key="1">
    <citation type="submission" date="2019-04" db="EMBL/GenBank/DDBJ databases">
        <title>Friends and foes A comparative genomics study of 23 Aspergillus species from section Flavi.</title>
        <authorList>
            <consortium name="DOE Joint Genome Institute"/>
            <person name="Kjaerbolling I."/>
            <person name="Vesth T."/>
            <person name="Frisvad J.C."/>
            <person name="Nybo J.L."/>
            <person name="Theobald S."/>
            <person name="Kildgaard S."/>
            <person name="Isbrandt T."/>
            <person name="Kuo A."/>
            <person name="Sato A."/>
            <person name="Lyhne E.K."/>
            <person name="Kogle M.E."/>
            <person name="Wiebenga A."/>
            <person name="Kun R.S."/>
            <person name="Lubbers R.J."/>
            <person name="Makela M.R."/>
            <person name="Barry K."/>
            <person name="Chovatia M."/>
            <person name="Clum A."/>
            <person name="Daum C."/>
            <person name="Haridas S."/>
            <person name="He G."/>
            <person name="LaButti K."/>
            <person name="Lipzen A."/>
            <person name="Mondo S."/>
            <person name="Riley R."/>
            <person name="Salamov A."/>
            <person name="Simmons B.A."/>
            <person name="Magnuson J.K."/>
            <person name="Henrissat B."/>
            <person name="Mortensen U.H."/>
            <person name="Larsen T.O."/>
            <person name="Devries R.P."/>
            <person name="Grigoriev I.V."/>
            <person name="Machida M."/>
            <person name="Baker S.E."/>
            <person name="Andersen M.R."/>
        </authorList>
    </citation>
    <scope>NUCLEOTIDE SEQUENCE [LARGE SCALE GENOMIC DNA]</scope>
    <source>
        <strain evidence="1 2">CBS 117625</strain>
    </source>
</reference>
<evidence type="ECO:0000313" key="2">
    <source>
        <dbReference type="Proteomes" id="UP000325672"/>
    </source>
</evidence>
<dbReference type="GeneID" id="43642845"/>
<organism evidence="1 2">
    <name type="scientific">Aspergillus pseudotamarii</name>
    <dbReference type="NCBI Taxonomy" id="132259"/>
    <lineage>
        <taxon>Eukaryota</taxon>
        <taxon>Fungi</taxon>
        <taxon>Dikarya</taxon>
        <taxon>Ascomycota</taxon>
        <taxon>Pezizomycotina</taxon>
        <taxon>Eurotiomycetes</taxon>
        <taxon>Eurotiomycetidae</taxon>
        <taxon>Eurotiales</taxon>
        <taxon>Aspergillaceae</taxon>
        <taxon>Aspergillus</taxon>
        <taxon>Aspergillus subgen. Circumdati</taxon>
    </lineage>
</organism>
<dbReference type="AlphaFoldDB" id="A0A5N6T8A1"/>
<sequence>MVIVKPNNTRFNTYVHTSAKLNLNDGDHQVYRKSPRFSGIFPGVYFVVQVLVFSTQDDPYPPGVR</sequence>
<dbReference type="RefSeq" id="XP_031918595.1">
    <property type="nucleotide sequence ID" value="XM_032058635.1"/>
</dbReference>
<dbReference type="Proteomes" id="UP000325672">
    <property type="component" value="Unassembled WGS sequence"/>
</dbReference>
<keyword evidence="2" id="KW-1185">Reference proteome</keyword>
<protein>
    <submittedName>
        <fullName evidence="1">Uncharacterized protein</fullName>
    </submittedName>
</protein>
<evidence type="ECO:0000313" key="1">
    <source>
        <dbReference type="EMBL" id="KAE8142532.1"/>
    </source>
</evidence>
<dbReference type="EMBL" id="ML743554">
    <property type="protein sequence ID" value="KAE8142532.1"/>
    <property type="molecule type" value="Genomic_DNA"/>
</dbReference>
<accession>A0A5N6T8A1</accession>